<organism evidence="1 2">
    <name type="scientific">Paludisphaera mucosa</name>
    <dbReference type="NCBI Taxonomy" id="3030827"/>
    <lineage>
        <taxon>Bacteria</taxon>
        <taxon>Pseudomonadati</taxon>
        <taxon>Planctomycetota</taxon>
        <taxon>Planctomycetia</taxon>
        <taxon>Isosphaerales</taxon>
        <taxon>Isosphaeraceae</taxon>
        <taxon>Paludisphaera</taxon>
    </lineage>
</organism>
<evidence type="ECO:0000313" key="1">
    <source>
        <dbReference type="EMBL" id="MDG3002935.1"/>
    </source>
</evidence>
<proteinExistence type="predicted"/>
<dbReference type="Proteomes" id="UP001216907">
    <property type="component" value="Unassembled WGS sequence"/>
</dbReference>
<comment type="caution">
    <text evidence="1">The sequence shown here is derived from an EMBL/GenBank/DDBJ whole genome shotgun (WGS) entry which is preliminary data.</text>
</comment>
<accession>A0ABT6F6C4</accession>
<sequence>MAIVAISALGPSASAQQETATAVEPADLTRREDLVGKLIVVDDRVRFFQNHPRVGYDELYVKRTPLAFRLPAALRPESPPRNPAVIVQGRLTREGTRLYVDATALSLQPSDQERFDKGIAALPARDFEQRREWARWASKRARDFGDESLGLRAKAAETEALRIEAEAKRVTVDAPREWLSLAQQGRKRGVAEADTSALAHRAFRTLLASAATPTALEGLKSEIEAYFPAAAADSAAAEADLGSWAEKYDQDPAAAYRTAPAEVRKPLDRRLWADVVQRLLELQVSQDVQSSLKVVDEAARLVPDRPQLAVKLIDQAQSQARKDLTALRLAQVEAIGGLLSDRAKNPGAAAELYRDWLKSQRDHLSDTDAEGPVVLAGHYEKLLHDPEAGRQLLDRAWKIAPGSAMVTEAFKARGYRRVGEDWVKDVEAPEATAAAAPPTDVEQVLRNKTPAEVRAVMGVEPSSKTTVATKSRVILQWIYIETRQKRYVNFIYVPGSSNPRVASDFFLPL</sequence>
<keyword evidence="2" id="KW-1185">Reference proteome</keyword>
<dbReference type="EMBL" id="JARRAG010000001">
    <property type="protein sequence ID" value="MDG3002935.1"/>
    <property type="molecule type" value="Genomic_DNA"/>
</dbReference>
<reference evidence="1 2" key="1">
    <citation type="submission" date="2023-03" db="EMBL/GenBank/DDBJ databases">
        <title>Paludisphaera mucosa sp. nov. a novel planctomycete from northern fen.</title>
        <authorList>
            <person name="Ivanova A."/>
        </authorList>
    </citation>
    <scope>NUCLEOTIDE SEQUENCE [LARGE SCALE GENOMIC DNA]</scope>
    <source>
        <strain evidence="1 2">Pla2</strain>
    </source>
</reference>
<gene>
    <name evidence="1" type="ORF">PZE19_04090</name>
</gene>
<protein>
    <submittedName>
        <fullName evidence="1">Uncharacterized protein</fullName>
    </submittedName>
</protein>
<dbReference type="RefSeq" id="WP_277859294.1">
    <property type="nucleotide sequence ID" value="NZ_JARRAG010000001.1"/>
</dbReference>
<name>A0ABT6F6C4_9BACT</name>
<evidence type="ECO:0000313" key="2">
    <source>
        <dbReference type="Proteomes" id="UP001216907"/>
    </source>
</evidence>